<sequence>MKALYRAFCSCNHWRYKDVDEQTVFFETFHNEHAGDRLRSLLANTWGVPESSVIVYNVFPEQELSLLSLDDSLSSGDKMLFETGWNRDAKCPCYLDDWPLMLVSPRTQERLVKAFMSLGLPGCGEMKEVAHG</sequence>
<dbReference type="RefSeq" id="WP_119875018.1">
    <property type="nucleotide sequence ID" value="NZ_QZDH01000084.1"/>
</dbReference>
<comment type="caution">
    <text evidence="1">The sequence shown here is derived from an EMBL/GenBank/DDBJ whole genome shotgun (WGS) entry which is preliminary data.</text>
</comment>
<dbReference type="EMBL" id="QZDH01000084">
    <property type="protein sequence ID" value="RJL45392.1"/>
    <property type="molecule type" value="Genomic_DNA"/>
</dbReference>
<organism evidence="1 2">
    <name type="scientific">Pectobacterium carotovorum</name>
    <name type="common">Erwinia carotovora</name>
    <dbReference type="NCBI Taxonomy" id="554"/>
    <lineage>
        <taxon>Bacteria</taxon>
        <taxon>Pseudomonadati</taxon>
        <taxon>Pseudomonadota</taxon>
        <taxon>Gammaproteobacteria</taxon>
        <taxon>Enterobacterales</taxon>
        <taxon>Pectobacteriaceae</taxon>
        <taxon>Pectobacterium</taxon>
    </lineage>
</organism>
<gene>
    <name evidence="1" type="ORF">D5071_21560</name>
</gene>
<evidence type="ECO:0000313" key="1">
    <source>
        <dbReference type="EMBL" id="RJL45392.1"/>
    </source>
</evidence>
<accession>A0A419ANW5</accession>
<name>A0A419ANW5_PECCA</name>
<dbReference type="Proteomes" id="UP000283655">
    <property type="component" value="Unassembled WGS sequence"/>
</dbReference>
<evidence type="ECO:0000313" key="2">
    <source>
        <dbReference type="Proteomes" id="UP000283655"/>
    </source>
</evidence>
<protein>
    <submittedName>
        <fullName evidence="1">Uncharacterized protein</fullName>
    </submittedName>
</protein>
<proteinExistence type="predicted"/>
<dbReference type="AlphaFoldDB" id="A0A419ANW5"/>
<reference evidence="1 2" key="1">
    <citation type="submission" date="2018-09" db="EMBL/GenBank/DDBJ databases">
        <title>Phylogenetic diversity of Pectobacterium and Dickeya strains causing blackleg disease of potato in Morocco.</title>
        <authorList>
            <person name="Oulghazi S."/>
            <person name="Moumni M."/>
            <person name="Faure D."/>
        </authorList>
    </citation>
    <scope>NUCLEOTIDE SEQUENCE [LARGE SCALE GENOMIC DNA]</scope>
    <source>
        <strain evidence="1 2">S1.15.11.2D</strain>
    </source>
</reference>